<comment type="similarity">
    <text evidence="2 7">Belongs to the sodium:solute symporter (SSF) (TC 2.A.21) family.</text>
</comment>
<feature type="transmembrane region" description="Helical" evidence="8">
    <location>
        <begin position="157"/>
        <end position="176"/>
    </location>
</feature>
<feature type="transmembrane region" description="Helical" evidence="8">
    <location>
        <begin position="44"/>
        <end position="66"/>
    </location>
</feature>
<reference evidence="9 10" key="1">
    <citation type="journal article" date="2013" name="J. Microbiol.">
        <title>Lysinibacillus chungkukjangi sp. nov., isolated from Chungkukjang, Korean fermented soybean food.</title>
        <authorList>
            <person name="Kim S.J."/>
            <person name="Jang Y.H."/>
            <person name="Hamada M."/>
            <person name="Ahn J.H."/>
            <person name="Weon H.Y."/>
            <person name="Suzuki K."/>
            <person name="Whang K.S."/>
            <person name="Kwon S.W."/>
        </authorList>
    </citation>
    <scope>NUCLEOTIDE SEQUENCE [LARGE SCALE GENOMIC DNA]</scope>
    <source>
        <strain evidence="9 10">MCCC 1A12701</strain>
    </source>
</reference>
<dbReference type="GO" id="GO:0022857">
    <property type="term" value="F:transmembrane transporter activity"/>
    <property type="evidence" value="ECO:0007669"/>
    <property type="project" value="InterPro"/>
</dbReference>
<feature type="transmembrane region" description="Helical" evidence="8">
    <location>
        <begin position="364"/>
        <end position="382"/>
    </location>
</feature>
<dbReference type="OrthoDB" id="9810181at2"/>
<feature type="transmembrane region" description="Helical" evidence="8">
    <location>
        <begin position="6"/>
        <end position="23"/>
    </location>
</feature>
<feature type="transmembrane region" description="Helical" evidence="8">
    <location>
        <begin position="112"/>
        <end position="137"/>
    </location>
</feature>
<name>A0A3N9U6Y1_9BACI</name>
<feature type="transmembrane region" description="Helical" evidence="8">
    <location>
        <begin position="388"/>
        <end position="407"/>
    </location>
</feature>
<evidence type="ECO:0000313" key="10">
    <source>
        <dbReference type="Proteomes" id="UP000274033"/>
    </source>
</evidence>
<dbReference type="EMBL" id="RRCT01000028">
    <property type="protein sequence ID" value="RQW72305.1"/>
    <property type="molecule type" value="Genomic_DNA"/>
</dbReference>
<evidence type="ECO:0000256" key="1">
    <source>
        <dbReference type="ARBA" id="ARBA00004141"/>
    </source>
</evidence>
<evidence type="ECO:0000256" key="7">
    <source>
        <dbReference type="RuleBase" id="RU362091"/>
    </source>
</evidence>
<sequence>MNTSLIIIFAFAILALYLGIRSTRGKDINMDEFAVGNKGFGTMFVFLLIAGEVYTTFTFLGGSGWAYTNGSAAFYVPAYICLAYVLSYWLIPKVWRYSKKHNIISQPSYFASAFKSTSLGVIAAILGTVALVPYIMIQLKGLGIIVSEASYGAISPALASTIGAIIVTIYVIISGIHGSAWTAVLKDIMILLVIIFLGLYIPYHYFGGVQPLFEAVQSSAPEKLTIASSGLSISWFVSTVLLNALGFYLLPNSFTVALTASSEKALRKNAITLPLYTLLLLFAFFIGFAAIIQIPGLQGSEGDLSLLRLSIQTFDPWIIGVVGAAGLLTALVPASVMLTSASIGLTTGVYKVVKPNSTDRQQLLVSKILIIFIVMISLYFAINGSDALALLNILSYALITQLAPALLFSFAKKPLLNKYGAIAGIIVAVTFVFYMQITGSKIATFFPNVPSVINDISTGMIALIMNFIIAIVVSIATNGLIKETEDEQLPTTGHSVADELAVTKED</sequence>
<feature type="transmembrane region" description="Helical" evidence="8">
    <location>
        <begin position="226"/>
        <end position="250"/>
    </location>
</feature>
<comment type="subcellular location">
    <subcellularLocation>
        <location evidence="1">Membrane</location>
        <topology evidence="1">Multi-pass membrane protein</topology>
    </subcellularLocation>
</comment>
<evidence type="ECO:0000256" key="8">
    <source>
        <dbReference type="SAM" id="Phobius"/>
    </source>
</evidence>
<evidence type="ECO:0000313" key="9">
    <source>
        <dbReference type="EMBL" id="RQW72305.1"/>
    </source>
</evidence>
<dbReference type="Gene3D" id="1.20.1730.10">
    <property type="entry name" value="Sodium/glucose cotransporter"/>
    <property type="match status" value="1"/>
</dbReference>
<dbReference type="PANTHER" id="PTHR48086:SF8">
    <property type="entry name" value="MONOCARBOXYLIC ACID PERMEASE"/>
    <property type="match status" value="1"/>
</dbReference>
<evidence type="ECO:0000256" key="3">
    <source>
        <dbReference type="ARBA" id="ARBA00022448"/>
    </source>
</evidence>
<feature type="transmembrane region" description="Helical" evidence="8">
    <location>
        <begin position="271"/>
        <end position="297"/>
    </location>
</feature>
<dbReference type="CDD" id="cd10322">
    <property type="entry name" value="SLC5sbd"/>
    <property type="match status" value="1"/>
</dbReference>
<accession>A0A3N9U6Y1</accession>
<keyword evidence="10" id="KW-1185">Reference proteome</keyword>
<dbReference type="Proteomes" id="UP000274033">
    <property type="component" value="Unassembled WGS sequence"/>
</dbReference>
<keyword evidence="6 8" id="KW-0472">Membrane</keyword>
<dbReference type="InterPro" id="IPR050277">
    <property type="entry name" value="Sodium:Solute_Symporter"/>
</dbReference>
<comment type="caution">
    <text evidence="9">The sequence shown here is derived from an EMBL/GenBank/DDBJ whole genome shotgun (WGS) entry which is preliminary data.</text>
</comment>
<feature type="transmembrane region" description="Helical" evidence="8">
    <location>
        <begin position="72"/>
        <end position="91"/>
    </location>
</feature>
<dbReference type="InterPro" id="IPR038377">
    <property type="entry name" value="Na/Glc_symporter_sf"/>
</dbReference>
<dbReference type="PROSITE" id="PS50283">
    <property type="entry name" value="NA_SOLUT_SYMP_3"/>
    <property type="match status" value="1"/>
</dbReference>
<dbReference type="InterPro" id="IPR001734">
    <property type="entry name" value="Na/solute_symporter"/>
</dbReference>
<gene>
    <name evidence="9" type="ORF">EBB45_18305</name>
</gene>
<feature type="transmembrane region" description="Helical" evidence="8">
    <location>
        <begin position="457"/>
        <end position="481"/>
    </location>
</feature>
<feature type="transmembrane region" description="Helical" evidence="8">
    <location>
        <begin position="419"/>
        <end position="437"/>
    </location>
</feature>
<dbReference type="AlphaFoldDB" id="A0A3N9U6Y1"/>
<keyword evidence="5 8" id="KW-1133">Transmembrane helix</keyword>
<evidence type="ECO:0000256" key="6">
    <source>
        <dbReference type="ARBA" id="ARBA00023136"/>
    </source>
</evidence>
<keyword evidence="4 8" id="KW-0812">Transmembrane</keyword>
<protein>
    <submittedName>
        <fullName evidence="9">Sodium:solute symporter family protein</fullName>
    </submittedName>
</protein>
<evidence type="ECO:0000256" key="4">
    <source>
        <dbReference type="ARBA" id="ARBA00022692"/>
    </source>
</evidence>
<dbReference type="Pfam" id="PF00474">
    <property type="entry name" value="SSF"/>
    <property type="match status" value="1"/>
</dbReference>
<proteinExistence type="inferred from homology"/>
<feature type="transmembrane region" description="Helical" evidence="8">
    <location>
        <begin position="317"/>
        <end position="343"/>
    </location>
</feature>
<organism evidence="9 10">
    <name type="scientific">Lysinibacillus composti</name>
    <dbReference type="NCBI Taxonomy" id="720633"/>
    <lineage>
        <taxon>Bacteria</taxon>
        <taxon>Bacillati</taxon>
        <taxon>Bacillota</taxon>
        <taxon>Bacilli</taxon>
        <taxon>Bacillales</taxon>
        <taxon>Bacillaceae</taxon>
        <taxon>Lysinibacillus</taxon>
    </lineage>
</organism>
<evidence type="ECO:0000256" key="2">
    <source>
        <dbReference type="ARBA" id="ARBA00006434"/>
    </source>
</evidence>
<feature type="transmembrane region" description="Helical" evidence="8">
    <location>
        <begin position="188"/>
        <end position="206"/>
    </location>
</feature>
<dbReference type="PANTHER" id="PTHR48086">
    <property type="entry name" value="SODIUM/PROLINE SYMPORTER-RELATED"/>
    <property type="match status" value="1"/>
</dbReference>
<dbReference type="RefSeq" id="WP_124766788.1">
    <property type="nucleotide sequence ID" value="NZ_JAFBDY010000029.1"/>
</dbReference>
<keyword evidence="3" id="KW-0813">Transport</keyword>
<dbReference type="GO" id="GO:0005886">
    <property type="term" value="C:plasma membrane"/>
    <property type="evidence" value="ECO:0007669"/>
    <property type="project" value="TreeGrafter"/>
</dbReference>
<evidence type="ECO:0000256" key="5">
    <source>
        <dbReference type="ARBA" id="ARBA00022989"/>
    </source>
</evidence>